<comment type="caution">
    <text evidence="8">The sequence shown here is derived from an EMBL/GenBank/DDBJ whole genome shotgun (WGS) entry which is preliminary data.</text>
</comment>
<dbReference type="PRINTS" id="PR00260">
    <property type="entry name" value="CHEMTRNSDUCR"/>
</dbReference>
<evidence type="ECO:0000256" key="1">
    <source>
        <dbReference type="ARBA" id="ARBA00022500"/>
    </source>
</evidence>
<dbReference type="PANTHER" id="PTHR43531">
    <property type="entry name" value="PROTEIN ICFG"/>
    <property type="match status" value="1"/>
</dbReference>
<keyword evidence="5" id="KW-0472">Membrane</keyword>
<feature type="transmembrane region" description="Helical" evidence="5">
    <location>
        <begin position="186"/>
        <end position="207"/>
    </location>
</feature>
<sequence length="587" mass="62713">MMKNMKIGKMLMLSFLMVALISSLAGIVGLFVMLNISTNYSAALSNYGFAQGDVGRLSAEFNNSRAIIRDIIIYTDEANIKKTAESLDASLAKVDKDLASVQKTIQNGTEKNYFDAISENMAAYKALKDRVVTLAKENKNAEAQTLLISEGTSVLEKISSSIDALLNSKTAAGSEISANLSRQKSFALLAIIAVIAISFFISLFIAIKISRDISNPVKEMSEAAKKMAKGDLNVEIGFRSKNEIGELGEAFSKSTSSIRAYIADITKNLGEVERGNLNVTTELDYIGDYVDLKDSFFGILAFLNDTMTQINQAAEQVASGSEQVSGGAQSLAQGATEQASSIEELSASITEISAQVKDNASNAVNASKNVLLVSSEIDTSNKYMDEMLLAMTQINDSSSQIGKIIKTIEDIAFQTNILALNAAVEAARAGAAGKGFSVVADEVRNLASKSAEAAKNTTTLIENSMKQVENGAKIADETAKSLLRVIESANVVTKNVEHISKASAAQSDAIEQVTLGVDQISSVIQTNSATAEESAAASEELSGQAQTLKELVAKFKLKGQSSPFSPENTERSESRQDTYLADYKQHC</sequence>
<evidence type="ECO:0000259" key="7">
    <source>
        <dbReference type="PROSITE" id="PS50885"/>
    </source>
</evidence>
<keyword evidence="3" id="KW-0807">Transducer</keyword>
<keyword evidence="5" id="KW-0812">Transmembrane</keyword>
<feature type="region of interest" description="Disordered" evidence="4">
    <location>
        <begin position="559"/>
        <end position="587"/>
    </location>
</feature>
<dbReference type="InterPro" id="IPR051310">
    <property type="entry name" value="MCP_chemotaxis"/>
</dbReference>
<comment type="similarity">
    <text evidence="2">Belongs to the methyl-accepting chemotaxis (MCP) protein family.</text>
</comment>
<dbReference type="PROSITE" id="PS50885">
    <property type="entry name" value="HAMP"/>
    <property type="match status" value="1"/>
</dbReference>
<gene>
    <name evidence="8" type="ORF">J5W02_10535</name>
</gene>
<organism evidence="8 9">
    <name type="scientific">Caproiciproducens faecalis</name>
    <dbReference type="NCBI Taxonomy" id="2820301"/>
    <lineage>
        <taxon>Bacteria</taxon>
        <taxon>Bacillati</taxon>
        <taxon>Bacillota</taxon>
        <taxon>Clostridia</taxon>
        <taxon>Eubacteriales</taxon>
        <taxon>Acutalibacteraceae</taxon>
        <taxon>Caproiciproducens</taxon>
    </lineage>
</organism>
<keyword evidence="5" id="KW-1133">Transmembrane helix</keyword>
<dbReference type="SMART" id="SM00283">
    <property type="entry name" value="MA"/>
    <property type="match status" value="1"/>
</dbReference>
<evidence type="ECO:0000256" key="4">
    <source>
        <dbReference type="SAM" id="MobiDB-lite"/>
    </source>
</evidence>
<dbReference type="SUPFAM" id="SSF58104">
    <property type="entry name" value="Methyl-accepting chemotaxis protein (MCP) signaling domain"/>
    <property type="match status" value="1"/>
</dbReference>
<dbReference type="Proteomes" id="UP000719942">
    <property type="component" value="Unassembled WGS sequence"/>
</dbReference>
<keyword evidence="1" id="KW-0145">Chemotaxis</keyword>
<dbReference type="Pfam" id="PF00672">
    <property type="entry name" value="HAMP"/>
    <property type="match status" value="1"/>
</dbReference>
<proteinExistence type="inferred from homology"/>
<dbReference type="PANTHER" id="PTHR43531:SF11">
    <property type="entry name" value="METHYL-ACCEPTING CHEMOTAXIS PROTEIN 3"/>
    <property type="match status" value="1"/>
</dbReference>
<dbReference type="PROSITE" id="PS50111">
    <property type="entry name" value="CHEMOTAXIS_TRANSDUC_2"/>
    <property type="match status" value="1"/>
</dbReference>
<dbReference type="InterPro" id="IPR047347">
    <property type="entry name" value="YvaQ-like_sensor"/>
</dbReference>
<protein>
    <submittedName>
        <fullName evidence="8">MCP four helix bundle domain-containing protein</fullName>
    </submittedName>
</protein>
<dbReference type="RefSeq" id="WP_219965659.1">
    <property type="nucleotide sequence ID" value="NZ_JAGFNZ010000004.1"/>
</dbReference>
<evidence type="ECO:0000313" key="8">
    <source>
        <dbReference type="EMBL" id="MBW7573246.1"/>
    </source>
</evidence>
<dbReference type="CDD" id="cd06225">
    <property type="entry name" value="HAMP"/>
    <property type="match status" value="1"/>
</dbReference>
<feature type="domain" description="Methyl-accepting transducer" evidence="6">
    <location>
        <begin position="313"/>
        <end position="542"/>
    </location>
</feature>
<evidence type="ECO:0000256" key="3">
    <source>
        <dbReference type="PROSITE-ProRule" id="PRU00284"/>
    </source>
</evidence>
<evidence type="ECO:0000256" key="5">
    <source>
        <dbReference type="SAM" id="Phobius"/>
    </source>
</evidence>
<dbReference type="Gene3D" id="1.10.287.950">
    <property type="entry name" value="Methyl-accepting chemotaxis protein"/>
    <property type="match status" value="1"/>
</dbReference>
<reference evidence="8 9" key="1">
    <citation type="submission" date="2021-03" db="EMBL/GenBank/DDBJ databases">
        <title>Caproiciproducens sp. nov. isolated from feces of cow.</title>
        <authorList>
            <person name="Choi J.-Y."/>
        </authorList>
    </citation>
    <scope>NUCLEOTIDE SEQUENCE [LARGE SCALE GENOMIC DNA]</scope>
    <source>
        <strain evidence="8 9">AGMB10547</strain>
    </source>
</reference>
<dbReference type="Pfam" id="PF12729">
    <property type="entry name" value="4HB_MCP_1"/>
    <property type="match status" value="1"/>
</dbReference>
<dbReference type="EMBL" id="JAGFNZ010000004">
    <property type="protein sequence ID" value="MBW7573246.1"/>
    <property type="molecule type" value="Genomic_DNA"/>
</dbReference>
<accession>A0ABS7DQ63</accession>
<evidence type="ECO:0000313" key="9">
    <source>
        <dbReference type="Proteomes" id="UP000719942"/>
    </source>
</evidence>
<feature type="domain" description="HAMP" evidence="7">
    <location>
        <begin position="211"/>
        <end position="263"/>
    </location>
</feature>
<dbReference type="InterPro" id="IPR003660">
    <property type="entry name" value="HAMP_dom"/>
</dbReference>
<dbReference type="InterPro" id="IPR004089">
    <property type="entry name" value="MCPsignal_dom"/>
</dbReference>
<dbReference type="InterPro" id="IPR004090">
    <property type="entry name" value="Chemotax_Me-accpt_rcpt"/>
</dbReference>
<keyword evidence="9" id="KW-1185">Reference proteome</keyword>
<dbReference type="Pfam" id="PF00015">
    <property type="entry name" value="MCPsignal"/>
    <property type="match status" value="1"/>
</dbReference>
<name>A0ABS7DQ63_9FIRM</name>
<evidence type="ECO:0000256" key="2">
    <source>
        <dbReference type="ARBA" id="ARBA00029447"/>
    </source>
</evidence>
<evidence type="ECO:0000259" key="6">
    <source>
        <dbReference type="PROSITE" id="PS50111"/>
    </source>
</evidence>
<dbReference type="Gene3D" id="1.10.8.500">
    <property type="entry name" value="HAMP domain in histidine kinase"/>
    <property type="match status" value="1"/>
</dbReference>
<dbReference type="SMART" id="SM00304">
    <property type="entry name" value="HAMP"/>
    <property type="match status" value="1"/>
</dbReference>
<dbReference type="InterPro" id="IPR024478">
    <property type="entry name" value="HlyB_4HB_MCP"/>
</dbReference>
<dbReference type="CDD" id="cd19411">
    <property type="entry name" value="MCP2201-like_sensor"/>
    <property type="match status" value="1"/>
</dbReference>